<accession>A0ACC0WST8</accession>
<name>A0ACC0WST8_9STRA</name>
<dbReference type="Proteomes" id="UP001163321">
    <property type="component" value="Chromosome 1"/>
</dbReference>
<proteinExistence type="predicted"/>
<comment type="caution">
    <text evidence="1">The sequence shown here is derived from an EMBL/GenBank/DDBJ whole genome shotgun (WGS) entry which is preliminary data.</text>
</comment>
<organism evidence="1 2">
    <name type="scientific">Peronosclerospora sorghi</name>
    <dbReference type="NCBI Taxonomy" id="230839"/>
    <lineage>
        <taxon>Eukaryota</taxon>
        <taxon>Sar</taxon>
        <taxon>Stramenopiles</taxon>
        <taxon>Oomycota</taxon>
        <taxon>Peronosporomycetes</taxon>
        <taxon>Peronosporales</taxon>
        <taxon>Peronosporaceae</taxon>
        <taxon>Peronosclerospora</taxon>
    </lineage>
</organism>
<evidence type="ECO:0000313" key="2">
    <source>
        <dbReference type="Proteomes" id="UP001163321"/>
    </source>
</evidence>
<protein>
    <submittedName>
        <fullName evidence="1">Uncharacterized protein</fullName>
    </submittedName>
</protein>
<gene>
    <name evidence="1" type="ORF">PsorP6_001628</name>
</gene>
<sequence length="76" mass="8099">MRSFSPFQSRLVVEPTGGRSRGSEPWGAPVNRFGQVSAFPGRSSSCSCLILARADYVGITTEAPALPCEASHTAER</sequence>
<dbReference type="EMBL" id="CM047580">
    <property type="protein sequence ID" value="KAI9921968.1"/>
    <property type="molecule type" value="Genomic_DNA"/>
</dbReference>
<reference evidence="1 2" key="1">
    <citation type="journal article" date="2022" name="bioRxiv">
        <title>The genome of the oomycete Peronosclerospora sorghi, a cosmopolitan pathogen of maize and sorghum, is inflated with dispersed pseudogenes.</title>
        <authorList>
            <person name="Fletcher K."/>
            <person name="Martin F."/>
            <person name="Isakeit T."/>
            <person name="Cavanaugh K."/>
            <person name="Magill C."/>
            <person name="Michelmore R."/>
        </authorList>
    </citation>
    <scope>NUCLEOTIDE SEQUENCE [LARGE SCALE GENOMIC DNA]</scope>
    <source>
        <strain evidence="1">P6</strain>
    </source>
</reference>
<evidence type="ECO:0000313" key="1">
    <source>
        <dbReference type="EMBL" id="KAI9921968.1"/>
    </source>
</evidence>
<keyword evidence="2" id="KW-1185">Reference proteome</keyword>